<dbReference type="HAMAP" id="MF_00197">
    <property type="entry name" value="DAP_epimerase"/>
    <property type="match status" value="1"/>
</dbReference>
<dbReference type="PANTHER" id="PTHR31689">
    <property type="entry name" value="DIAMINOPIMELATE EPIMERASE, CHLOROPLASTIC"/>
    <property type="match status" value="1"/>
</dbReference>
<dbReference type="GO" id="GO:0009089">
    <property type="term" value="P:lysine biosynthetic process via diaminopimelate"/>
    <property type="evidence" value="ECO:0007669"/>
    <property type="project" value="InterPro"/>
</dbReference>
<dbReference type="PANTHER" id="PTHR31689:SF0">
    <property type="entry name" value="DIAMINOPIMELATE EPIMERASE"/>
    <property type="match status" value="1"/>
</dbReference>
<evidence type="ECO:0008006" key="4">
    <source>
        <dbReference type="Google" id="ProtNLM"/>
    </source>
</evidence>
<name>A0A382EKR0_9ZZZZ</name>
<dbReference type="Gene3D" id="3.10.310.10">
    <property type="entry name" value="Diaminopimelate Epimerase, Chain A, domain 1"/>
    <property type="match status" value="2"/>
</dbReference>
<dbReference type="SUPFAM" id="SSF54506">
    <property type="entry name" value="Diaminopimelate epimerase-like"/>
    <property type="match status" value="2"/>
</dbReference>
<gene>
    <name evidence="3" type="ORF">METZ01_LOCUS204152</name>
</gene>
<accession>A0A382EKR0</accession>
<protein>
    <recommendedName>
        <fullName evidence="4">Diaminopimelate epimerase</fullName>
    </recommendedName>
</protein>
<evidence type="ECO:0000256" key="1">
    <source>
        <dbReference type="ARBA" id="ARBA00010219"/>
    </source>
</evidence>
<organism evidence="3">
    <name type="scientific">marine metagenome</name>
    <dbReference type="NCBI Taxonomy" id="408172"/>
    <lineage>
        <taxon>unclassified sequences</taxon>
        <taxon>metagenomes</taxon>
        <taxon>ecological metagenomes</taxon>
    </lineage>
</organism>
<comment type="similarity">
    <text evidence="1">Belongs to the diaminopimelate epimerase family.</text>
</comment>
<dbReference type="NCBIfam" id="TIGR00652">
    <property type="entry name" value="DapF"/>
    <property type="match status" value="1"/>
</dbReference>
<dbReference type="Pfam" id="PF01678">
    <property type="entry name" value="DAP_epimerase"/>
    <property type="match status" value="2"/>
</dbReference>
<dbReference type="EMBL" id="UINC01045039">
    <property type="protein sequence ID" value="SVB51298.1"/>
    <property type="molecule type" value="Genomic_DNA"/>
</dbReference>
<evidence type="ECO:0000313" key="3">
    <source>
        <dbReference type="EMBL" id="SVB51298.1"/>
    </source>
</evidence>
<evidence type="ECO:0000256" key="2">
    <source>
        <dbReference type="ARBA" id="ARBA00023235"/>
    </source>
</evidence>
<keyword evidence="2" id="KW-0413">Isomerase</keyword>
<dbReference type="AlphaFoldDB" id="A0A382EKR0"/>
<dbReference type="InterPro" id="IPR001653">
    <property type="entry name" value="DAP_epimerase_DapF"/>
</dbReference>
<sequence>MTPPDGLEKASAAFFKGHGLGNDYLVFESGNEWILDTDTIVSVCDRWRGPGSDGIVLLQDRSEDPFSLRMFNPDGSEFERSGNGLRILAGYLAGEGLVGGDPFNVSVGGDIVQLHVLGRCSDGRYDISAEMGQATLGPRAVGFDSRVLDKKGCIDLGTAGKLMLNLVSIGNPHAVVFPEVWQPEAMDEIGPLVANHSAFVRGTNVQLARVIDEGLVEAVIWERGVGPTSASGTSACAVATAAVESGRANPGVFQIRMEGGTVEVTVSPERELTLRGPVQEVYRGSLTAGFIDSLG</sequence>
<dbReference type="GO" id="GO:0008837">
    <property type="term" value="F:diaminopimelate epimerase activity"/>
    <property type="evidence" value="ECO:0007669"/>
    <property type="project" value="InterPro"/>
</dbReference>
<dbReference type="GO" id="GO:0005829">
    <property type="term" value="C:cytosol"/>
    <property type="evidence" value="ECO:0007669"/>
    <property type="project" value="TreeGrafter"/>
</dbReference>
<proteinExistence type="inferred from homology"/>
<reference evidence="3" key="1">
    <citation type="submission" date="2018-05" db="EMBL/GenBank/DDBJ databases">
        <authorList>
            <person name="Lanie J.A."/>
            <person name="Ng W.-L."/>
            <person name="Kazmierczak K.M."/>
            <person name="Andrzejewski T.M."/>
            <person name="Davidsen T.M."/>
            <person name="Wayne K.J."/>
            <person name="Tettelin H."/>
            <person name="Glass J.I."/>
            <person name="Rusch D."/>
            <person name="Podicherti R."/>
            <person name="Tsui H.-C.T."/>
            <person name="Winkler M.E."/>
        </authorList>
    </citation>
    <scope>NUCLEOTIDE SEQUENCE</scope>
</reference>